<sequence length="340" mass="39884">MTNKYVVRRKLGEGGFGAVYQVKAKIKPKNCTTKVFALKTEARIKSPDRLKIEVAVLTALQGCEEKIRERFATMIDRGQTKDFVFIIMTLVGPSLQIIRDNILHKEFTPATTFKIALESLESIKCLHSELGYIHRDIKPGNFTIGNNKNFTKIILIDFGIARKFMNKDNMLRLPRKEVKFLGTVRYASRRCHKNEEQGRQGDMESWFYLICDLYNQRRCHKNEEQGRQGDIESWFYLICDLYNQAVLPWRRVREKDLVFALKNDLRENDGNHKCFVEQLPKEFRDIMLYVDKLSYEDIPDYHHLKALIEQAAKGMNVDLMQKYDWEIYGPPPLQDSEDEN</sequence>
<evidence type="ECO:0000313" key="1">
    <source>
        <dbReference type="Proteomes" id="UP000887579"/>
    </source>
</evidence>
<proteinExistence type="predicted"/>
<dbReference type="WBParaSite" id="ES5_v2.g20092.t1">
    <property type="protein sequence ID" value="ES5_v2.g20092.t1"/>
    <property type="gene ID" value="ES5_v2.g20092"/>
</dbReference>
<protein>
    <submittedName>
        <fullName evidence="2">Protein kinase domain-containing protein</fullName>
    </submittedName>
</protein>
<name>A0AC34FRX8_9BILA</name>
<evidence type="ECO:0000313" key="2">
    <source>
        <dbReference type="WBParaSite" id="ES5_v2.g20092.t1"/>
    </source>
</evidence>
<accession>A0AC34FRX8</accession>
<reference evidence="2" key="1">
    <citation type="submission" date="2022-11" db="UniProtKB">
        <authorList>
            <consortium name="WormBaseParasite"/>
        </authorList>
    </citation>
    <scope>IDENTIFICATION</scope>
</reference>
<organism evidence="1 2">
    <name type="scientific">Panagrolaimus sp. ES5</name>
    <dbReference type="NCBI Taxonomy" id="591445"/>
    <lineage>
        <taxon>Eukaryota</taxon>
        <taxon>Metazoa</taxon>
        <taxon>Ecdysozoa</taxon>
        <taxon>Nematoda</taxon>
        <taxon>Chromadorea</taxon>
        <taxon>Rhabditida</taxon>
        <taxon>Tylenchina</taxon>
        <taxon>Panagrolaimomorpha</taxon>
        <taxon>Panagrolaimoidea</taxon>
        <taxon>Panagrolaimidae</taxon>
        <taxon>Panagrolaimus</taxon>
    </lineage>
</organism>
<dbReference type="Proteomes" id="UP000887579">
    <property type="component" value="Unplaced"/>
</dbReference>